<dbReference type="Gene3D" id="2.60.40.1120">
    <property type="entry name" value="Carboxypeptidase-like, regulatory domain"/>
    <property type="match status" value="1"/>
</dbReference>
<sequence>MTHVYSLIVQHARQVGLIWAMLLLYTISFGQGTRPPIRGRITDANGNGIPGVTVQVPGTNTGTVTDVDGNYQFTPISDGQVTLRITAVGYQAATQTVNAGAQSTVNVTLKEDIANLDEVVVTSPGQQASRRSLGNAISTIKASDIQQSGSAGLLNSLQGKVPGAQIVQNSGDPSGSMSIRLRGIKSLTGSSDPLYVIDGVIVSNQSSNVSQLAVADQIGSAQAGTNRLADISPNDIATLSVLNGAAAAAQYGSRAANGVVIITTKRGTTGAPKITVSTSFNVNELRKSVPINLYNKTFGNAQQRLYPIQTFALGAAQQAAIALNPATTFTLINRDGTPNYLLSNVVDNVPRYNYFDQIFRTGYGTDNSISVSGGRDNTQYYVSFGYLKNEGIIKGTDFTRYNFRARLDQRLTNWAKLSAGLTYANSFANEKANGNVFYSPMNSVTILNNIYDITKRDASGNLQAVEGPRVNPLSTIEDMRFTQSVNRTVSDVQLNLTPLKGLSIDYILGVDTYGQVGQNYIRPYPYAGQAQLGANLYPLGYSATANNTVFQINTDLNISYERQLSEQFKLNAMAGYSYQFFRSDYSIAQGQNLSPFIETVAGAASTTVQANYSLDRFNLSGYFAQATIGYNNLAFVTAAVRRDQSSKFSPEVTNQFYPKVSGSFVVSDLSFWKDASFNKAFNSLKLRLSYGEAGNLSGVGSYSRFYQFTPLAYLGKNTLQPNAQLANPLVRPERMAEIEGGVDLSFVNNRVGLGVTYYNQQIKDLVVNRALAPSSGGTGIINNVGTMENKGVEVVLDLVPVKTRDFTWDVTAIFNSNRNKVLSLGSPAIAIASPAGAPYLLQGQPASVYYGTGYARKDNGELLLTAQDFPQSERASSQAVGSTDFVKARNSEGQPNTASPTANIVIANPNPKWTGSFTTNLNYKAFSLHILLDAVQGVDVFNADRRTRQGVGIGDYVEQELKGERQRGYIFAIYNTEEWRVESGAYTKLREVSLSYTLPKLIKNVSNINVSLIGRNLYSWDKYTGFDPETNAGGTNDLLRGLDFGNVPIPRTYQVKLSASF</sequence>
<gene>
    <name evidence="10" type="ORF">IC229_32440</name>
</gene>
<keyword evidence="4 7" id="KW-0812">Transmembrane</keyword>
<dbReference type="GO" id="GO:0009279">
    <property type="term" value="C:cell outer membrane"/>
    <property type="evidence" value="ECO:0007669"/>
    <property type="project" value="UniProtKB-SubCell"/>
</dbReference>
<evidence type="ECO:0000256" key="7">
    <source>
        <dbReference type="PROSITE-ProRule" id="PRU01360"/>
    </source>
</evidence>
<keyword evidence="11" id="KW-1185">Reference proteome</keyword>
<dbReference type="AlphaFoldDB" id="A0A927GAM7"/>
<reference evidence="10" key="1">
    <citation type="submission" date="2020-09" db="EMBL/GenBank/DDBJ databases">
        <authorList>
            <person name="Kim M.K."/>
        </authorList>
    </citation>
    <scope>NUCLEOTIDE SEQUENCE</scope>
    <source>
        <strain evidence="10">BT702</strain>
    </source>
</reference>
<feature type="domain" description="TonB-dependent receptor plug" evidence="9">
    <location>
        <begin position="131"/>
        <end position="259"/>
    </location>
</feature>
<comment type="caution">
    <text evidence="10">The sequence shown here is derived from an EMBL/GenBank/DDBJ whole genome shotgun (WGS) entry which is preliminary data.</text>
</comment>
<feature type="region of interest" description="Disordered" evidence="8">
    <location>
        <begin position="873"/>
        <end position="901"/>
    </location>
</feature>
<evidence type="ECO:0000256" key="3">
    <source>
        <dbReference type="ARBA" id="ARBA00022452"/>
    </source>
</evidence>
<comment type="subcellular location">
    <subcellularLocation>
        <location evidence="1 7">Cell outer membrane</location>
        <topology evidence="1 7">Multi-pass membrane protein</topology>
    </subcellularLocation>
</comment>
<dbReference type="InterPro" id="IPR023997">
    <property type="entry name" value="TonB-dep_OMP_SusC/RagA_CS"/>
</dbReference>
<keyword evidence="6 7" id="KW-0998">Cell outer membrane</keyword>
<evidence type="ECO:0000313" key="11">
    <source>
        <dbReference type="Proteomes" id="UP000598820"/>
    </source>
</evidence>
<organism evidence="10 11">
    <name type="scientific">Spirosoma profusum</name>
    <dbReference type="NCBI Taxonomy" id="2771354"/>
    <lineage>
        <taxon>Bacteria</taxon>
        <taxon>Pseudomonadati</taxon>
        <taxon>Bacteroidota</taxon>
        <taxon>Cytophagia</taxon>
        <taxon>Cytophagales</taxon>
        <taxon>Cytophagaceae</taxon>
        <taxon>Spirosoma</taxon>
    </lineage>
</organism>
<evidence type="ECO:0000256" key="2">
    <source>
        <dbReference type="ARBA" id="ARBA00022448"/>
    </source>
</evidence>
<dbReference type="SUPFAM" id="SSF56935">
    <property type="entry name" value="Porins"/>
    <property type="match status" value="1"/>
</dbReference>
<dbReference type="NCBIfam" id="TIGR04057">
    <property type="entry name" value="SusC_RagA_signa"/>
    <property type="match status" value="1"/>
</dbReference>
<accession>A0A927GAM7</accession>
<keyword evidence="5 7" id="KW-0472">Membrane</keyword>
<dbReference type="Gene3D" id="2.170.130.10">
    <property type="entry name" value="TonB-dependent receptor, plug domain"/>
    <property type="match status" value="1"/>
</dbReference>
<dbReference type="SUPFAM" id="SSF49464">
    <property type="entry name" value="Carboxypeptidase regulatory domain-like"/>
    <property type="match status" value="1"/>
</dbReference>
<evidence type="ECO:0000259" key="9">
    <source>
        <dbReference type="Pfam" id="PF07715"/>
    </source>
</evidence>
<dbReference type="InterPro" id="IPR008969">
    <property type="entry name" value="CarboxyPept-like_regulatory"/>
</dbReference>
<evidence type="ECO:0000256" key="5">
    <source>
        <dbReference type="ARBA" id="ARBA00023136"/>
    </source>
</evidence>
<keyword evidence="2 7" id="KW-0813">Transport</keyword>
<dbReference type="Pfam" id="PF07715">
    <property type="entry name" value="Plug"/>
    <property type="match status" value="1"/>
</dbReference>
<dbReference type="EMBL" id="JACWZY010000053">
    <property type="protein sequence ID" value="MBD2705369.1"/>
    <property type="molecule type" value="Genomic_DNA"/>
</dbReference>
<protein>
    <submittedName>
        <fullName evidence="10">SusC/RagA family TonB-linked outer membrane protein</fullName>
    </submittedName>
</protein>
<keyword evidence="3 7" id="KW-1134">Transmembrane beta strand</keyword>
<dbReference type="RefSeq" id="WP_190892702.1">
    <property type="nucleotide sequence ID" value="NZ_JACWZY010000053.1"/>
</dbReference>
<dbReference type="Proteomes" id="UP000598820">
    <property type="component" value="Unassembled WGS sequence"/>
</dbReference>
<evidence type="ECO:0000256" key="1">
    <source>
        <dbReference type="ARBA" id="ARBA00004571"/>
    </source>
</evidence>
<dbReference type="InterPro" id="IPR039426">
    <property type="entry name" value="TonB-dep_rcpt-like"/>
</dbReference>
<dbReference type="InterPro" id="IPR023996">
    <property type="entry name" value="TonB-dep_OMP_SusC/RagA"/>
</dbReference>
<feature type="compositionally biased region" description="Polar residues" evidence="8">
    <location>
        <begin position="891"/>
        <end position="901"/>
    </location>
</feature>
<dbReference type="InterPro" id="IPR012910">
    <property type="entry name" value="Plug_dom"/>
</dbReference>
<evidence type="ECO:0000256" key="6">
    <source>
        <dbReference type="ARBA" id="ARBA00023237"/>
    </source>
</evidence>
<dbReference type="InterPro" id="IPR037066">
    <property type="entry name" value="Plug_dom_sf"/>
</dbReference>
<comment type="similarity">
    <text evidence="7">Belongs to the TonB-dependent receptor family.</text>
</comment>
<dbReference type="NCBIfam" id="TIGR04056">
    <property type="entry name" value="OMP_RagA_SusC"/>
    <property type="match status" value="1"/>
</dbReference>
<dbReference type="Gene3D" id="2.40.170.20">
    <property type="entry name" value="TonB-dependent receptor, beta-barrel domain"/>
    <property type="match status" value="1"/>
</dbReference>
<name>A0A927GAM7_9BACT</name>
<evidence type="ECO:0000313" key="10">
    <source>
        <dbReference type="EMBL" id="MBD2705369.1"/>
    </source>
</evidence>
<evidence type="ECO:0000256" key="4">
    <source>
        <dbReference type="ARBA" id="ARBA00022692"/>
    </source>
</evidence>
<dbReference type="InterPro" id="IPR036942">
    <property type="entry name" value="Beta-barrel_TonB_sf"/>
</dbReference>
<dbReference type="Pfam" id="PF13715">
    <property type="entry name" value="CarbopepD_reg_2"/>
    <property type="match status" value="1"/>
</dbReference>
<proteinExistence type="inferred from homology"/>
<evidence type="ECO:0000256" key="8">
    <source>
        <dbReference type="SAM" id="MobiDB-lite"/>
    </source>
</evidence>
<dbReference type="PROSITE" id="PS52016">
    <property type="entry name" value="TONB_DEPENDENT_REC_3"/>
    <property type="match status" value="1"/>
</dbReference>